<evidence type="ECO:0000256" key="1">
    <source>
        <dbReference type="SAM" id="Phobius"/>
    </source>
</evidence>
<dbReference type="AlphaFoldDB" id="A0A1W1WQM1"/>
<keyword evidence="3" id="KW-1185">Reference proteome</keyword>
<accession>A0A1W1WQM1</accession>
<dbReference type="EMBL" id="FWWZ01000001">
    <property type="protein sequence ID" value="SMC08587.1"/>
    <property type="molecule type" value="Genomic_DNA"/>
</dbReference>
<feature type="transmembrane region" description="Helical" evidence="1">
    <location>
        <begin position="12"/>
        <end position="28"/>
    </location>
</feature>
<dbReference type="InterPro" id="IPR008719">
    <property type="entry name" value="N2O_reductase_NosL"/>
</dbReference>
<dbReference type="PANTHER" id="PTHR41247">
    <property type="entry name" value="HTH-TYPE TRANSCRIPTIONAL REPRESSOR YCNK"/>
    <property type="match status" value="1"/>
</dbReference>
<dbReference type="Proteomes" id="UP000192602">
    <property type="component" value="Unassembled WGS sequence"/>
</dbReference>
<proteinExistence type="predicted"/>
<keyword evidence="1" id="KW-0472">Membrane</keyword>
<dbReference type="Pfam" id="PF05573">
    <property type="entry name" value="NosL"/>
    <property type="match status" value="1"/>
</dbReference>
<sequence>MREFRYWTVDIRYWIILIFISLAFWGCSKKDYTKEPAKMHWDRDMCERCKMAISERKFAVQAVDEQGRVYKFDDIGCYFLWHKLEHPEIKIKKIWITDAKTGKWIDAKKAKYVQNYITPMGYGFGALTPQEAPKDALSFDEVRKAVEKIGR</sequence>
<dbReference type="SUPFAM" id="SSF160387">
    <property type="entry name" value="NosL/MerB-like"/>
    <property type="match status" value="1"/>
</dbReference>
<dbReference type="RefSeq" id="WP_084274860.1">
    <property type="nucleotide sequence ID" value="NZ_AP026671.1"/>
</dbReference>
<evidence type="ECO:0000313" key="3">
    <source>
        <dbReference type="Proteomes" id="UP000192602"/>
    </source>
</evidence>
<organism evidence="2 3">
    <name type="scientific">Nitratiruptor tergarcus DSM 16512</name>
    <dbReference type="NCBI Taxonomy" id="1069081"/>
    <lineage>
        <taxon>Bacteria</taxon>
        <taxon>Pseudomonadati</taxon>
        <taxon>Campylobacterota</taxon>
        <taxon>Epsilonproteobacteria</taxon>
        <taxon>Nautiliales</taxon>
        <taxon>Nitratiruptoraceae</taxon>
        <taxon>Nitratiruptor</taxon>
    </lineage>
</organism>
<gene>
    <name evidence="2" type="ORF">SAMN05660197_0344</name>
</gene>
<protein>
    <submittedName>
        <fullName evidence="2">Copper chaperone NosL</fullName>
    </submittedName>
</protein>
<name>A0A1W1WQM1_9BACT</name>
<dbReference type="STRING" id="1069081.SAMN05660197_0344"/>
<keyword evidence="1" id="KW-0812">Transmembrane</keyword>
<evidence type="ECO:0000313" key="2">
    <source>
        <dbReference type="EMBL" id="SMC08587.1"/>
    </source>
</evidence>
<keyword evidence="1" id="KW-1133">Transmembrane helix</keyword>
<dbReference type="PANTHER" id="PTHR41247:SF1">
    <property type="entry name" value="HTH-TYPE TRANSCRIPTIONAL REPRESSOR YCNK"/>
    <property type="match status" value="1"/>
</dbReference>
<reference evidence="3" key="1">
    <citation type="submission" date="2017-04" db="EMBL/GenBank/DDBJ databases">
        <authorList>
            <person name="Varghese N."/>
            <person name="Submissions S."/>
        </authorList>
    </citation>
    <scope>NUCLEOTIDE SEQUENCE [LARGE SCALE GENOMIC DNA]</scope>
    <source>
        <strain evidence="3">DSM 16512</strain>
    </source>
</reference>